<evidence type="ECO:0000313" key="2">
    <source>
        <dbReference type="EMBL" id="KRZ46789.1"/>
    </source>
</evidence>
<dbReference type="AlphaFoldDB" id="A0A0V1KIS6"/>
<evidence type="ECO:0000313" key="3">
    <source>
        <dbReference type="Proteomes" id="UP000054721"/>
    </source>
</evidence>
<organism evidence="2 3">
    <name type="scientific">Trichinella nativa</name>
    <dbReference type="NCBI Taxonomy" id="6335"/>
    <lineage>
        <taxon>Eukaryota</taxon>
        <taxon>Metazoa</taxon>
        <taxon>Ecdysozoa</taxon>
        <taxon>Nematoda</taxon>
        <taxon>Enoplea</taxon>
        <taxon>Dorylaimia</taxon>
        <taxon>Trichinellida</taxon>
        <taxon>Trichinellidae</taxon>
        <taxon>Trichinella</taxon>
    </lineage>
</organism>
<dbReference type="EMBL" id="JYDW01002209">
    <property type="protein sequence ID" value="KRZ46789.1"/>
    <property type="molecule type" value="Genomic_DNA"/>
</dbReference>
<gene>
    <name evidence="2" type="ORF">T02_15706</name>
</gene>
<name>A0A0V1KIS6_9BILA</name>
<evidence type="ECO:0000256" key="1">
    <source>
        <dbReference type="SAM" id="MobiDB-lite"/>
    </source>
</evidence>
<reference evidence="2 3" key="1">
    <citation type="submission" date="2015-05" db="EMBL/GenBank/DDBJ databases">
        <title>Evolution of Trichinella species and genotypes.</title>
        <authorList>
            <person name="Korhonen P.K."/>
            <person name="Edoardo P."/>
            <person name="Giuseppe L.R."/>
            <person name="Gasser R.B."/>
        </authorList>
    </citation>
    <scope>NUCLEOTIDE SEQUENCE [LARGE SCALE GENOMIC DNA]</scope>
    <source>
        <strain evidence="2">ISS10</strain>
    </source>
</reference>
<feature type="compositionally biased region" description="Basic and acidic residues" evidence="1">
    <location>
        <begin position="20"/>
        <end position="38"/>
    </location>
</feature>
<comment type="caution">
    <text evidence="2">The sequence shown here is derived from an EMBL/GenBank/DDBJ whole genome shotgun (WGS) entry which is preliminary data.</text>
</comment>
<sequence length="38" mass="4454">MARKLKNVENEIQTLDDMDYGEKTEKRPGICQEIDERG</sequence>
<proteinExistence type="predicted"/>
<feature type="region of interest" description="Disordered" evidence="1">
    <location>
        <begin position="19"/>
        <end position="38"/>
    </location>
</feature>
<accession>A0A0V1KIS6</accession>
<protein>
    <submittedName>
        <fullName evidence="2">Uncharacterized protein</fullName>
    </submittedName>
</protein>
<dbReference type="Proteomes" id="UP000054721">
    <property type="component" value="Unassembled WGS sequence"/>
</dbReference>
<keyword evidence="3" id="KW-1185">Reference proteome</keyword>